<dbReference type="Gene3D" id="2.40.128.150">
    <property type="entry name" value="Cysteine proteinases"/>
    <property type="match status" value="1"/>
</dbReference>
<organism evidence="3">
    <name type="scientific">OCS116 cluster bacterium</name>
    <dbReference type="NCBI Taxonomy" id="2030921"/>
    <lineage>
        <taxon>Bacteria</taxon>
        <taxon>Pseudomonadati</taxon>
        <taxon>Pseudomonadota</taxon>
        <taxon>Alphaproteobacteria</taxon>
        <taxon>OCS116 cluster</taxon>
    </lineage>
</organism>
<evidence type="ECO:0000313" key="3">
    <source>
        <dbReference type="EMBL" id="PCJ01906.1"/>
    </source>
</evidence>
<evidence type="ECO:0008006" key="4">
    <source>
        <dbReference type="Google" id="ProtNLM"/>
    </source>
</evidence>
<comment type="similarity">
    <text evidence="1 2">Belongs to the arylamine N-acetyltransferase family.</text>
</comment>
<dbReference type="EMBL" id="NVUS01000006">
    <property type="protein sequence ID" value="PCJ01906.1"/>
    <property type="molecule type" value="Genomic_DNA"/>
</dbReference>
<protein>
    <recommendedName>
        <fullName evidence="4">Arylamine N-acetyltransferase</fullName>
    </recommendedName>
</protein>
<gene>
    <name evidence="3" type="ORF">COB13_06980</name>
</gene>
<dbReference type="InterPro" id="IPR038765">
    <property type="entry name" value="Papain-like_cys_pep_sf"/>
</dbReference>
<dbReference type="PRINTS" id="PR01543">
    <property type="entry name" value="ANATRNSFRASE"/>
</dbReference>
<name>A0A2A4Z5V2_9PROT</name>
<dbReference type="SUPFAM" id="SSF54001">
    <property type="entry name" value="Cysteine proteinases"/>
    <property type="match status" value="1"/>
</dbReference>
<evidence type="ECO:0000256" key="1">
    <source>
        <dbReference type="ARBA" id="ARBA00006547"/>
    </source>
</evidence>
<dbReference type="Gene3D" id="3.30.2140.10">
    <property type="entry name" value="Arylamine N-acetyltransferase"/>
    <property type="match status" value="1"/>
</dbReference>
<dbReference type="GO" id="GO:0016407">
    <property type="term" value="F:acetyltransferase activity"/>
    <property type="evidence" value="ECO:0007669"/>
    <property type="project" value="InterPro"/>
</dbReference>
<dbReference type="PANTHER" id="PTHR11786">
    <property type="entry name" value="N-HYDROXYARYLAMINE O-ACETYLTRANSFERASE"/>
    <property type="match status" value="1"/>
</dbReference>
<evidence type="ECO:0000256" key="2">
    <source>
        <dbReference type="RuleBase" id="RU003452"/>
    </source>
</evidence>
<proteinExistence type="inferred from homology"/>
<dbReference type="InterPro" id="IPR001447">
    <property type="entry name" value="Arylamine_N-AcTrfase"/>
</dbReference>
<dbReference type="AlphaFoldDB" id="A0A2A4Z5V2"/>
<comment type="caution">
    <text evidence="3">The sequence shown here is derived from an EMBL/GenBank/DDBJ whole genome shotgun (WGS) entry which is preliminary data.</text>
</comment>
<accession>A0A2A4Z5V2</accession>
<dbReference type="Pfam" id="PF00797">
    <property type="entry name" value="Acetyltransf_2"/>
    <property type="match status" value="1"/>
</dbReference>
<sequence>MNRINHYITALSLNEGLPKFDWLNLAIARHMGMFCFNNVDLLLNKGQILSLELEDIHHKIVTRRRGGYCFEHNKLFYAMAKDIHIDATAYLARVTFNSTDELPKNHRITIVKLNGKEYLAEVGFGRYAPTCLVPLNGTVVTSPNGDVFRITQNEAVYALEIIKDGNFFTLYVFEKTQCFEIDFELANYYTNCHPDSGFTKNLTVARIGETKTFVIRENVFSTIENGIAQQIEIADAKDLQKKLSQSFTIEISTGQAEILF</sequence>
<reference evidence="3" key="2">
    <citation type="journal article" date="2018" name="ISME J.">
        <title>A dynamic microbial community with high functional redundancy inhabits the cold, oxic subseafloor aquifer.</title>
        <authorList>
            <person name="Tully B.J."/>
            <person name="Wheat C.G."/>
            <person name="Glazer B.T."/>
            <person name="Huber J.A."/>
        </authorList>
    </citation>
    <scope>NUCLEOTIDE SEQUENCE</scope>
    <source>
        <strain evidence="3">NORP83</strain>
    </source>
</reference>
<reference key="1">
    <citation type="submission" date="2017-08" db="EMBL/GenBank/DDBJ databases">
        <title>A dynamic microbial community with high functional redundancy inhabits the cold, oxic subseafloor aquifer.</title>
        <authorList>
            <person name="Tully B.J."/>
            <person name="Wheat C.G."/>
            <person name="Glazer B.T."/>
            <person name="Huber J.A."/>
        </authorList>
    </citation>
    <scope>NUCLEOTIDE SEQUENCE [LARGE SCALE GENOMIC DNA]</scope>
</reference>
<dbReference type="PANTHER" id="PTHR11786:SF0">
    <property type="entry name" value="ARYLAMINE N-ACETYLTRANSFERASE 4-RELATED"/>
    <property type="match status" value="1"/>
</dbReference>